<feature type="domain" description="DUF559" evidence="1">
    <location>
        <begin position="228"/>
        <end position="284"/>
    </location>
</feature>
<dbReference type="SUPFAM" id="SSF52980">
    <property type="entry name" value="Restriction endonuclease-like"/>
    <property type="match status" value="1"/>
</dbReference>
<dbReference type="Gene3D" id="3.40.960.10">
    <property type="entry name" value="VSR Endonuclease"/>
    <property type="match status" value="1"/>
</dbReference>
<dbReference type="Pfam" id="PF04480">
    <property type="entry name" value="DUF559"/>
    <property type="match status" value="1"/>
</dbReference>
<evidence type="ECO:0000313" key="3">
    <source>
        <dbReference type="Proteomes" id="UP001165584"/>
    </source>
</evidence>
<protein>
    <submittedName>
        <fullName evidence="2">DUF559 domain-containing protein</fullName>
    </submittedName>
</protein>
<evidence type="ECO:0000259" key="1">
    <source>
        <dbReference type="Pfam" id="PF04480"/>
    </source>
</evidence>
<dbReference type="RefSeq" id="WP_259507554.1">
    <property type="nucleotide sequence ID" value="NZ_JANLCM010000001.1"/>
</dbReference>
<gene>
    <name evidence="2" type="ORF">N1027_10570</name>
</gene>
<evidence type="ECO:0000313" key="2">
    <source>
        <dbReference type="EMBL" id="MCS5718577.1"/>
    </source>
</evidence>
<sequence>MTHLFEILAAAGGVASNDYLAARGVPAPALNNAVARGSLLRLRRGWVSLPDAPPDVIRAVRVGGRLSCLSVLKRHDLWCATDSRLHIRVPADAQNLSSPHDRRVPLGRPERFGIVLHRSHRAQFLDEPEGPVDSFAWALLHSITCQSKIDAIVTLDSALKQGRISLTELEFLAAGLQKTFRAYFALTDPNAASGLETKARLGLRRYNIASRSQVKIRGVGNVDLLIGDRLVVETDGREWHTKPAAYLEDRRRDLALAELGYLVLRLSYAQVMDEWERVVVVIRAIVARDEHRWSPRQLRAGLGTGAELL</sequence>
<dbReference type="InterPro" id="IPR007569">
    <property type="entry name" value="DUF559"/>
</dbReference>
<accession>A0ABT2GSN4</accession>
<dbReference type="EMBL" id="JANLCM010000001">
    <property type="protein sequence ID" value="MCS5718577.1"/>
    <property type="molecule type" value="Genomic_DNA"/>
</dbReference>
<reference evidence="2" key="1">
    <citation type="submission" date="2022-08" db="EMBL/GenBank/DDBJ databases">
        <authorList>
            <person name="Deng Y."/>
            <person name="Han X.-F."/>
            <person name="Zhang Y.-Q."/>
        </authorList>
    </citation>
    <scope>NUCLEOTIDE SEQUENCE</scope>
    <source>
        <strain evidence="2">CPCC 205763</strain>
    </source>
</reference>
<proteinExistence type="predicted"/>
<name>A0ABT2GSN4_9MICO</name>
<comment type="caution">
    <text evidence="2">The sequence shown here is derived from an EMBL/GenBank/DDBJ whole genome shotgun (WGS) entry which is preliminary data.</text>
</comment>
<dbReference type="Proteomes" id="UP001165584">
    <property type="component" value="Unassembled WGS sequence"/>
</dbReference>
<keyword evidence="3" id="KW-1185">Reference proteome</keyword>
<organism evidence="2 3">
    <name type="scientific">Herbiconiux aconitum</name>
    <dbReference type="NCBI Taxonomy" id="2970913"/>
    <lineage>
        <taxon>Bacteria</taxon>
        <taxon>Bacillati</taxon>
        <taxon>Actinomycetota</taxon>
        <taxon>Actinomycetes</taxon>
        <taxon>Micrococcales</taxon>
        <taxon>Microbacteriaceae</taxon>
        <taxon>Herbiconiux</taxon>
    </lineage>
</organism>
<dbReference type="InterPro" id="IPR011335">
    <property type="entry name" value="Restrct_endonuc-II-like"/>
</dbReference>